<dbReference type="Gene3D" id="3.30.70.920">
    <property type="match status" value="1"/>
</dbReference>
<dbReference type="PANTHER" id="PTHR30154:SF20">
    <property type="entry name" value="LEUCINE-RESPONSIVE REGULATORY PROTEIN"/>
    <property type="match status" value="1"/>
</dbReference>
<dbReference type="PRINTS" id="PR00033">
    <property type="entry name" value="HTHASNC"/>
</dbReference>
<dbReference type="Proteomes" id="UP001256827">
    <property type="component" value="Chromosome"/>
</dbReference>
<dbReference type="PROSITE" id="PS00519">
    <property type="entry name" value="HTH_ASNC_1"/>
    <property type="match status" value="1"/>
</dbReference>
<dbReference type="SUPFAM" id="SSF54909">
    <property type="entry name" value="Dimeric alpha+beta barrel"/>
    <property type="match status" value="1"/>
</dbReference>
<organism evidence="5 6">
    <name type="scientific">Brevibacillus brevis</name>
    <name type="common">Bacillus brevis</name>
    <dbReference type="NCBI Taxonomy" id="1393"/>
    <lineage>
        <taxon>Bacteria</taxon>
        <taxon>Bacillati</taxon>
        <taxon>Bacillota</taxon>
        <taxon>Bacilli</taxon>
        <taxon>Bacillales</taxon>
        <taxon>Paenibacillaceae</taxon>
        <taxon>Brevibacillus</taxon>
    </lineage>
</organism>
<evidence type="ECO:0000313" key="6">
    <source>
        <dbReference type="Proteomes" id="UP001256827"/>
    </source>
</evidence>
<dbReference type="SMART" id="SM00344">
    <property type="entry name" value="HTH_ASNC"/>
    <property type="match status" value="1"/>
</dbReference>
<name>A0ABY9T863_BREBE</name>
<dbReference type="InterPro" id="IPR011991">
    <property type="entry name" value="ArsR-like_HTH"/>
</dbReference>
<dbReference type="Gene3D" id="1.10.10.10">
    <property type="entry name" value="Winged helix-like DNA-binding domain superfamily/Winged helix DNA-binding domain"/>
    <property type="match status" value="1"/>
</dbReference>
<keyword evidence="1" id="KW-0805">Transcription regulation</keyword>
<dbReference type="PROSITE" id="PS50956">
    <property type="entry name" value="HTH_ASNC_2"/>
    <property type="match status" value="1"/>
</dbReference>
<evidence type="ECO:0000256" key="2">
    <source>
        <dbReference type="ARBA" id="ARBA00023125"/>
    </source>
</evidence>
<reference evidence="5 6" key="1">
    <citation type="submission" date="2023-09" db="EMBL/GenBank/DDBJ databases">
        <title>Complete Genome and Methylome dissection of Bacillus brevis NEB573 original source of BbsI restriction endonuclease.</title>
        <authorList>
            <person name="Fomenkov A."/>
            <person name="Roberts R.D."/>
        </authorList>
    </citation>
    <scope>NUCLEOTIDE SEQUENCE [LARGE SCALE GENOMIC DNA]</scope>
    <source>
        <strain evidence="5 6">NEB573</strain>
    </source>
</reference>
<dbReference type="CDD" id="cd00090">
    <property type="entry name" value="HTH_ARSR"/>
    <property type="match status" value="1"/>
</dbReference>
<dbReference type="InterPro" id="IPR000485">
    <property type="entry name" value="AsnC-type_HTH_dom"/>
</dbReference>
<accession>A0ABY9T863</accession>
<dbReference type="InterPro" id="IPR036390">
    <property type="entry name" value="WH_DNA-bd_sf"/>
</dbReference>
<sequence>MDQIDLKILEALQQNARISFSELGRTINMTQPAVSERVRKLEERGVIDAYRTIVSPEKLGKTVTAFVLVQTNDCGRLTAFGHQSEDVVEMYQLSGQFNFMLKVQTSSMSSLQDFLSRCSQYGFTTTMTVLSTPLAFKGISAESP</sequence>
<dbReference type="InterPro" id="IPR019885">
    <property type="entry name" value="Tscrpt_reg_HTH_AsnC-type_CS"/>
</dbReference>
<dbReference type="SUPFAM" id="SSF46785">
    <property type="entry name" value="Winged helix' DNA-binding domain"/>
    <property type="match status" value="1"/>
</dbReference>
<dbReference type="InterPro" id="IPR019887">
    <property type="entry name" value="Tscrpt_reg_AsnC/Lrp_C"/>
</dbReference>
<protein>
    <submittedName>
        <fullName evidence="5">AsnC family transcriptional regulator</fullName>
    </submittedName>
</protein>
<keyword evidence="6" id="KW-1185">Reference proteome</keyword>
<keyword evidence="3" id="KW-0804">Transcription</keyword>
<dbReference type="RefSeq" id="WP_310770828.1">
    <property type="nucleotide sequence ID" value="NZ_CP134050.1"/>
</dbReference>
<dbReference type="InterPro" id="IPR019888">
    <property type="entry name" value="Tscrpt_reg_AsnC-like"/>
</dbReference>
<evidence type="ECO:0000256" key="1">
    <source>
        <dbReference type="ARBA" id="ARBA00023015"/>
    </source>
</evidence>
<evidence type="ECO:0000313" key="5">
    <source>
        <dbReference type="EMBL" id="WNC16297.1"/>
    </source>
</evidence>
<feature type="domain" description="HTH asnC-type" evidence="4">
    <location>
        <begin position="1"/>
        <end position="62"/>
    </location>
</feature>
<evidence type="ECO:0000256" key="3">
    <source>
        <dbReference type="ARBA" id="ARBA00023163"/>
    </source>
</evidence>
<keyword evidence="2" id="KW-0238">DNA-binding</keyword>
<dbReference type="PANTHER" id="PTHR30154">
    <property type="entry name" value="LEUCINE-RESPONSIVE REGULATORY PROTEIN"/>
    <property type="match status" value="1"/>
</dbReference>
<dbReference type="InterPro" id="IPR011008">
    <property type="entry name" value="Dimeric_a/b-barrel"/>
</dbReference>
<gene>
    <name evidence="5" type="ORF">RGB73_08270</name>
</gene>
<dbReference type="InterPro" id="IPR036388">
    <property type="entry name" value="WH-like_DNA-bd_sf"/>
</dbReference>
<dbReference type="EMBL" id="CP134050">
    <property type="protein sequence ID" value="WNC16297.1"/>
    <property type="molecule type" value="Genomic_DNA"/>
</dbReference>
<proteinExistence type="predicted"/>
<dbReference type="Pfam" id="PF01037">
    <property type="entry name" value="AsnC_trans_reg"/>
    <property type="match status" value="1"/>
</dbReference>
<evidence type="ECO:0000259" key="4">
    <source>
        <dbReference type="PROSITE" id="PS50956"/>
    </source>
</evidence>
<dbReference type="Pfam" id="PF13404">
    <property type="entry name" value="HTH_AsnC-type"/>
    <property type="match status" value="1"/>
</dbReference>